<protein>
    <submittedName>
        <fullName evidence="1">Uncharacterized protein</fullName>
    </submittedName>
</protein>
<evidence type="ECO:0000313" key="2">
    <source>
        <dbReference type="Proteomes" id="UP001163387"/>
    </source>
</evidence>
<name>A0ABM8BW17_9MOLU</name>
<keyword evidence="2" id="KW-1185">Reference proteome</keyword>
<organism evidence="1 2">
    <name type="scientific">Spiroplasma ixodetis</name>
    <dbReference type="NCBI Taxonomy" id="2141"/>
    <lineage>
        <taxon>Bacteria</taxon>
        <taxon>Bacillati</taxon>
        <taxon>Mycoplasmatota</taxon>
        <taxon>Mollicutes</taxon>
        <taxon>Entomoplasmatales</taxon>
        <taxon>Spiroplasmataceae</taxon>
        <taxon>Spiroplasma</taxon>
    </lineage>
</organism>
<proteinExistence type="predicted"/>
<dbReference type="EMBL" id="AP026933">
    <property type="protein sequence ID" value="BDT04052.1"/>
    <property type="molecule type" value="Genomic_DNA"/>
</dbReference>
<dbReference type="RefSeq" id="WP_281747987.1">
    <property type="nucleotide sequence ID" value="NZ_AP026933.1"/>
</dbReference>
<accession>A0ABM8BW17</accession>
<dbReference type="Proteomes" id="UP001163387">
    <property type="component" value="Chromosome"/>
</dbReference>
<gene>
    <name evidence="1" type="ORF">SHM_16980</name>
</gene>
<dbReference type="InterPro" id="IPR013321">
    <property type="entry name" value="Arc_rbn_hlx_hlx"/>
</dbReference>
<evidence type="ECO:0000313" key="1">
    <source>
        <dbReference type="EMBL" id="BDT04052.1"/>
    </source>
</evidence>
<reference evidence="1 2" key="1">
    <citation type="journal article" date="2022" name="Front. Microbiol.">
        <title>Male-killing mechanisms vary between Spiroplasma species.</title>
        <authorList>
            <person name="Arai H."/>
            <person name="Inoue M."/>
            <person name="Kageyama D."/>
        </authorList>
    </citation>
    <scope>NUCLEOTIDE SEQUENCE [LARGE SCALE GENOMIC DNA]</scope>
    <source>
        <strain evidence="2">sHm</strain>
    </source>
</reference>
<sequence>METLAAKLPKKIVDKKSYMTIYLKKSIQIKIDEMAKKLGVSNGSIIELLINEFEQK</sequence>
<dbReference type="Gene3D" id="1.10.1220.10">
    <property type="entry name" value="Met repressor-like"/>
    <property type="match status" value="1"/>
</dbReference>